<gene>
    <name evidence="3" type="ORF">DBRI00130_LOCUS39018</name>
</gene>
<comment type="similarity">
    <text evidence="1">Belongs to the SDHAF4 family.</text>
</comment>
<organism evidence="3">
    <name type="scientific">Ditylum brightwellii</name>
    <dbReference type="NCBI Taxonomy" id="49249"/>
    <lineage>
        <taxon>Eukaryota</taxon>
        <taxon>Sar</taxon>
        <taxon>Stramenopiles</taxon>
        <taxon>Ochrophyta</taxon>
        <taxon>Bacillariophyta</taxon>
        <taxon>Mediophyceae</taxon>
        <taxon>Lithodesmiophycidae</taxon>
        <taxon>Lithodesmiales</taxon>
        <taxon>Lithodesmiaceae</taxon>
        <taxon>Ditylum</taxon>
    </lineage>
</organism>
<name>A0A7S4SSZ6_9STRA</name>
<proteinExistence type="inferred from homology"/>
<evidence type="ECO:0000313" key="3">
    <source>
        <dbReference type="EMBL" id="CAE4655137.1"/>
    </source>
</evidence>
<accession>A0A7S4SSZ6</accession>
<feature type="compositionally biased region" description="Acidic residues" evidence="2">
    <location>
        <begin position="106"/>
        <end position="116"/>
    </location>
</feature>
<reference evidence="3" key="1">
    <citation type="submission" date="2021-01" db="EMBL/GenBank/DDBJ databases">
        <authorList>
            <person name="Corre E."/>
            <person name="Pelletier E."/>
            <person name="Niang G."/>
            <person name="Scheremetjew M."/>
            <person name="Finn R."/>
            <person name="Kale V."/>
            <person name="Holt S."/>
            <person name="Cochrane G."/>
            <person name="Meng A."/>
            <person name="Brown T."/>
            <person name="Cohen L."/>
        </authorList>
    </citation>
    <scope>NUCLEOTIDE SEQUENCE</scope>
    <source>
        <strain evidence="3">GSO104</strain>
    </source>
</reference>
<protein>
    <recommendedName>
        <fullName evidence="4">Succinate dehydrogenase assembly factor 4, mitochondrial</fullName>
    </recommendedName>
</protein>
<evidence type="ECO:0000256" key="1">
    <source>
        <dbReference type="ARBA" id="ARBA00005701"/>
    </source>
</evidence>
<dbReference type="EMBL" id="HBNS01053598">
    <property type="protein sequence ID" value="CAE4655137.1"/>
    <property type="molecule type" value="Transcribed_RNA"/>
</dbReference>
<evidence type="ECO:0000256" key="2">
    <source>
        <dbReference type="SAM" id="MobiDB-lite"/>
    </source>
</evidence>
<dbReference type="InterPro" id="IPR012875">
    <property type="entry name" value="SDHF4"/>
</dbReference>
<feature type="compositionally biased region" description="Polar residues" evidence="2">
    <location>
        <begin position="75"/>
        <end position="91"/>
    </location>
</feature>
<dbReference type="AlphaFoldDB" id="A0A7S4SSZ6"/>
<dbReference type="Pfam" id="PF07896">
    <property type="entry name" value="DUF1674"/>
    <property type="match status" value="1"/>
</dbReference>
<evidence type="ECO:0008006" key="4">
    <source>
        <dbReference type="Google" id="ProtNLM"/>
    </source>
</evidence>
<sequence>MPKAIPPSIIKACVQRIFPKAVLKIHPPAATATIHSNYILSNRTSVFRSHHGRNFVSSSSLLTKNADNDDGVKITKTTASNDASPQEDNIQSSSEASSCSQGFPSLDEDDEDDTEEMFVAPHPSLCLDESMKEWGGPRRGGALAEPTRFGDWERKGRCTDF</sequence>
<feature type="region of interest" description="Disordered" evidence="2">
    <location>
        <begin position="59"/>
        <end position="123"/>
    </location>
</feature>